<dbReference type="PROSITE" id="PS51257">
    <property type="entry name" value="PROKAR_LIPOPROTEIN"/>
    <property type="match status" value="1"/>
</dbReference>
<feature type="signal peptide" evidence="1">
    <location>
        <begin position="1"/>
        <end position="19"/>
    </location>
</feature>
<protein>
    <submittedName>
        <fullName evidence="2">NodT family RND efflux system outer membrane lipoprotein</fullName>
    </submittedName>
</protein>
<dbReference type="Proteomes" id="UP000282433">
    <property type="component" value="Chromosome"/>
</dbReference>
<sequence length="71" mass="7548">MIRPVALAIVLALVGCQSADVQRAQPTLTIPAAWRADVGPASRWRAYGGAIFMTVPSISMSTRRCAITAMC</sequence>
<name>A0A3S4GA61_KLEPN</name>
<reference evidence="2 3" key="1">
    <citation type="submission" date="2018-12" db="EMBL/GenBank/DDBJ databases">
        <authorList>
            <consortium name="Pathogen Informatics"/>
        </authorList>
    </citation>
    <scope>NUCLEOTIDE SEQUENCE [LARGE SCALE GENOMIC DNA]</scope>
    <source>
        <strain evidence="2 3">NCTC13635</strain>
    </source>
</reference>
<keyword evidence="1" id="KW-0732">Signal</keyword>
<evidence type="ECO:0000256" key="1">
    <source>
        <dbReference type="SAM" id="SignalP"/>
    </source>
</evidence>
<feature type="chain" id="PRO_5018660749" evidence="1">
    <location>
        <begin position="20"/>
        <end position="71"/>
    </location>
</feature>
<keyword evidence="2" id="KW-0449">Lipoprotein</keyword>
<gene>
    <name evidence="2" type="ORF">NCTC13635_00723</name>
</gene>
<evidence type="ECO:0000313" key="2">
    <source>
        <dbReference type="EMBL" id="VEA99664.1"/>
    </source>
</evidence>
<accession>A0A3S4GA61</accession>
<dbReference type="EMBL" id="LR134162">
    <property type="protein sequence ID" value="VEA99664.1"/>
    <property type="molecule type" value="Genomic_DNA"/>
</dbReference>
<dbReference type="AlphaFoldDB" id="A0A3S4GA61"/>
<organism evidence="2 3">
    <name type="scientific">Klebsiella pneumoniae</name>
    <dbReference type="NCBI Taxonomy" id="573"/>
    <lineage>
        <taxon>Bacteria</taxon>
        <taxon>Pseudomonadati</taxon>
        <taxon>Pseudomonadota</taxon>
        <taxon>Gammaproteobacteria</taxon>
        <taxon>Enterobacterales</taxon>
        <taxon>Enterobacteriaceae</taxon>
        <taxon>Klebsiella/Raoultella group</taxon>
        <taxon>Klebsiella</taxon>
        <taxon>Klebsiella pneumoniae complex</taxon>
    </lineage>
</organism>
<proteinExistence type="predicted"/>
<evidence type="ECO:0000313" key="3">
    <source>
        <dbReference type="Proteomes" id="UP000282433"/>
    </source>
</evidence>